<organism evidence="1 2">
    <name type="scientific">Lysinibacillus composti</name>
    <dbReference type="NCBI Taxonomy" id="720633"/>
    <lineage>
        <taxon>Bacteria</taxon>
        <taxon>Bacillati</taxon>
        <taxon>Bacillota</taxon>
        <taxon>Bacilli</taxon>
        <taxon>Bacillales</taxon>
        <taxon>Bacillaceae</taxon>
        <taxon>Lysinibacillus</taxon>
    </lineage>
</organism>
<dbReference type="InterPro" id="IPR003462">
    <property type="entry name" value="ODC_Mu_crystall"/>
</dbReference>
<dbReference type="PIRSF" id="PIRSF001439">
    <property type="entry name" value="CryM"/>
    <property type="match status" value="1"/>
</dbReference>
<evidence type="ECO:0000313" key="2">
    <source>
        <dbReference type="Proteomes" id="UP000274033"/>
    </source>
</evidence>
<dbReference type="Proteomes" id="UP000274033">
    <property type="component" value="Unassembled WGS sequence"/>
</dbReference>
<gene>
    <name evidence="1" type="ORF">EBB45_15860</name>
</gene>
<name>A0A3N9UB30_9BACI</name>
<dbReference type="GO" id="GO:0005737">
    <property type="term" value="C:cytoplasm"/>
    <property type="evidence" value="ECO:0007669"/>
    <property type="project" value="TreeGrafter"/>
</dbReference>
<dbReference type="PANTHER" id="PTHR13812">
    <property type="entry name" value="KETIMINE REDUCTASE MU-CRYSTALLIN"/>
    <property type="match status" value="1"/>
</dbReference>
<reference evidence="1 2" key="1">
    <citation type="journal article" date="2013" name="J. Microbiol.">
        <title>Lysinibacillus chungkukjangi sp. nov., isolated from Chungkukjang, Korean fermented soybean food.</title>
        <authorList>
            <person name="Kim S.J."/>
            <person name="Jang Y.H."/>
            <person name="Hamada M."/>
            <person name="Ahn J.H."/>
            <person name="Weon H.Y."/>
            <person name="Suzuki K."/>
            <person name="Whang K.S."/>
            <person name="Kwon S.W."/>
        </authorList>
    </citation>
    <scope>NUCLEOTIDE SEQUENCE [LARGE SCALE GENOMIC DNA]</scope>
    <source>
        <strain evidence="1 2">MCCC 1A12701</strain>
    </source>
</reference>
<dbReference type="Pfam" id="PF02423">
    <property type="entry name" value="OCD_Mu_crystall"/>
    <property type="match status" value="2"/>
</dbReference>
<accession>A0A3N9UB30</accession>
<proteinExistence type="predicted"/>
<dbReference type="AlphaFoldDB" id="A0A3N9UB30"/>
<keyword evidence="2" id="KW-1185">Reference proteome</keyword>
<comment type="caution">
    <text evidence="1">The sequence shown here is derived from an EMBL/GenBank/DDBJ whole genome shotgun (WGS) entry which is preliminary data.</text>
</comment>
<dbReference type="Gene3D" id="3.30.1780.10">
    <property type="entry name" value="ornithine cyclodeaminase, domain 1"/>
    <property type="match status" value="1"/>
</dbReference>
<evidence type="ECO:0000313" key="1">
    <source>
        <dbReference type="EMBL" id="RQW73615.1"/>
    </source>
</evidence>
<dbReference type="EMBL" id="RRCT01000018">
    <property type="protein sequence ID" value="RQW73615.1"/>
    <property type="molecule type" value="Genomic_DNA"/>
</dbReference>
<sequence length="351" mass="38677">MSTFRVLNQHDIKSVLEMKSVMNLVEDAYVFKAKKSASLFPMVFHEFHPGVADMDIKSGKITEADIFGLKLVSWFGENPSKGIPAVIGTILVLDITTGTPLGILSGEYITLMRTGAAAGIGAKYLAREESEELLIVGSGHVAPYAILSTLLAMDNIKRVTIYNDNSFDRAQTFSDSIKNKLFELISPYQESDASYYYELLKKIEISFVATDDIKLATQQADIIITATPSRKPLIQDIWVQPGTHISCLGSDMKGKQEIDEELFTHARIFVDDIDQSFDVGESEIPYLKGKFTKQDVIAEIGEVILGNGKGRLSDSDITIYDSTGISLQDLITANHILKIAKEKNVGQLADL</sequence>
<dbReference type="InterPro" id="IPR036291">
    <property type="entry name" value="NAD(P)-bd_dom_sf"/>
</dbReference>
<dbReference type="InterPro" id="IPR023401">
    <property type="entry name" value="ODC_N"/>
</dbReference>
<dbReference type="SUPFAM" id="SSF51735">
    <property type="entry name" value="NAD(P)-binding Rossmann-fold domains"/>
    <property type="match status" value="1"/>
</dbReference>
<protein>
    <submittedName>
        <fullName evidence="1">Ornithine cyclodeaminase family protein</fullName>
    </submittedName>
</protein>
<dbReference type="OrthoDB" id="9792005at2"/>
<dbReference type="Gene3D" id="3.40.50.720">
    <property type="entry name" value="NAD(P)-binding Rossmann-like Domain"/>
    <property type="match status" value="1"/>
</dbReference>
<dbReference type="PANTHER" id="PTHR13812:SF19">
    <property type="entry name" value="KETIMINE REDUCTASE MU-CRYSTALLIN"/>
    <property type="match status" value="1"/>
</dbReference>